<dbReference type="AlphaFoldDB" id="A0AAW5LJX5"/>
<accession>A0AAW5LJX5</accession>
<comment type="caution">
    <text evidence="1">The sequence shown here is derived from an EMBL/GenBank/DDBJ whole genome shotgun (WGS) entry which is preliminary data.</text>
</comment>
<gene>
    <name evidence="1" type="ORF">NQ032_05495</name>
</gene>
<proteinExistence type="predicted"/>
<dbReference type="EMBL" id="JANILD010000002">
    <property type="protein sequence ID" value="MCQ9303076.1"/>
    <property type="molecule type" value="Genomic_DNA"/>
</dbReference>
<dbReference type="Proteomes" id="UP001204068">
    <property type="component" value="Unassembled WGS sequence"/>
</dbReference>
<protein>
    <submittedName>
        <fullName evidence="1">Uncharacterized protein</fullName>
    </submittedName>
</protein>
<name>A0AAW5LJX5_MAMSC</name>
<reference evidence="1" key="1">
    <citation type="submission" date="2022-07" db="EMBL/GenBank/DDBJ databases">
        <title>Bacterial species isolated from the porcine tonsil microbiota.</title>
        <authorList>
            <person name="Oliveira I.M.F."/>
        </authorList>
    </citation>
    <scope>NUCLEOTIDE SEQUENCE</scope>
    <source>
        <strain evidence="1">8QC2O2</strain>
    </source>
</reference>
<organism evidence="1 2">
    <name type="scientific">Mammaliicoccus sciuri</name>
    <name type="common">Staphylococcus sciuri</name>
    <dbReference type="NCBI Taxonomy" id="1296"/>
    <lineage>
        <taxon>Bacteria</taxon>
        <taxon>Bacillati</taxon>
        <taxon>Bacillota</taxon>
        <taxon>Bacilli</taxon>
        <taxon>Bacillales</taxon>
        <taxon>Staphylococcaceae</taxon>
        <taxon>Mammaliicoccus</taxon>
    </lineage>
</organism>
<dbReference type="RefSeq" id="WP_248559128.1">
    <property type="nucleotide sequence ID" value="NZ_CP064868.1"/>
</dbReference>
<sequence>MSYYYKANEQKSFEILRLIHKIKKHNKLVLEWLESKFNIPEDASYYPFVDEPEFTESILEHNPHLRSMKNKTNNRLSKRNAEAKELISDWKNFKKENNFVVKGLPPKIDYSMALRNIFPYGSISPLFDKKTK</sequence>
<evidence type="ECO:0000313" key="2">
    <source>
        <dbReference type="Proteomes" id="UP001204068"/>
    </source>
</evidence>
<evidence type="ECO:0000313" key="1">
    <source>
        <dbReference type="EMBL" id="MCQ9303076.1"/>
    </source>
</evidence>